<dbReference type="EMBL" id="BLXT01001485">
    <property type="protein sequence ID" value="GFN85999.1"/>
    <property type="molecule type" value="Genomic_DNA"/>
</dbReference>
<dbReference type="AlphaFoldDB" id="A0AAV3YS76"/>
<feature type="region of interest" description="Disordered" evidence="1">
    <location>
        <begin position="1"/>
        <end position="29"/>
    </location>
</feature>
<evidence type="ECO:0000313" key="3">
    <source>
        <dbReference type="Proteomes" id="UP000735302"/>
    </source>
</evidence>
<protein>
    <submittedName>
        <fullName evidence="2">Uncharacterized protein</fullName>
    </submittedName>
</protein>
<keyword evidence="3" id="KW-1185">Reference proteome</keyword>
<evidence type="ECO:0000256" key="1">
    <source>
        <dbReference type="SAM" id="MobiDB-lite"/>
    </source>
</evidence>
<proteinExistence type="predicted"/>
<evidence type="ECO:0000313" key="2">
    <source>
        <dbReference type="EMBL" id="GFN85999.1"/>
    </source>
</evidence>
<sequence length="163" mass="17475">MIGSAQADKKSEMQYLTHNETPLPQKEDAKDNAEYRLDKFMDAGGIMSQHHTKSSSTQLQNTVSEAKSETGAIGKLWNHCGETSDSETGAIGKLWNHCGETSDSETGAIGKLWNHCGETSNSESGAIGKLWNHCGETSNSETGAIGKLWNHCGETSNSETGAI</sequence>
<dbReference type="Proteomes" id="UP000735302">
    <property type="component" value="Unassembled WGS sequence"/>
</dbReference>
<comment type="caution">
    <text evidence="2">The sequence shown here is derived from an EMBL/GenBank/DDBJ whole genome shotgun (WGS) entry which is preliminary data.</text>
</comment>
<accession>A0AAV3YS76</accession>
<organism evidence="2 3">
    <name type="scientific">Plakobranchus ocellatus</name>
    <dbReference type="NCBI Taxonomy" id="259542"/>
    <lineage>
        <taxon>Eukaryota</taxon>
        <taxon>Metazoa</taxon>
        <taxon>Spiralia</taxon>
        <taxon>Lophotrochozoa</taxon>
        <taxon>Mollusca</taxon>
        <taxon>Gastropoda</taxon>
        <taxon>Heterobranchia</taxon>
        <taxon>Euthyneura</taxon>
        <taxon>Panpulmonata</taxon>
        <taxon>Sacoglossa</taxon>
        <taxon>Placobranchoidea</taxon>
        <taxon>Plakobranchidae</taxon>
        <taxon>Plakobranchus</taxon>
    </lineage>
</organism>
<reference evidence="2 3" key="1">
    <citation type="journal article" date="2021" name="Elife">
        <title>Chloroplast acquisition without the gene transfer in kleptoplastic sea slugs, Plakobranchus ocellatus.</title>
        <authorList>
            <person name="Maeda T."/>
            <person name="Takahashi S."/>
            <person name="Yoshida T."/>
            <person name="Shimamura S."/>
            <person name="Takaki Y."/>
            <person name="Nagai Y."/>
            <person name="Toyoda A."/>
            <person name="Suzuki Y."/>
            <person name="Arimoto A."/>
            <person name="Ishii H."/>
            <person name="Satoh N."/>
            <person name="Nishiyama T."/>
            <person name="Hasebe M."/>
            <person name="Maruyama T."/>
            <person name="Minagawa J."/>
            <person name="Obokata J."/>
            <person name="Shigenobu S."/>
        </authorList>
    </citation>
    <scope>NUCLEOTIDE SEQUENCE [LARGE SCALE GENOMIC DNA]</scope>
</reference>
<name>A0AAV3YS76_9GAST</name>
<gene>
    <name evidence="2" type="ORF">PoB_001250500</name>
</gene>